<dbReference type="InterPro" id="IPR001761">
    <property type="entry name" value="Peripla_BP/Lac1_sug-bd_dom"/>
</dbReference>
<evidence type="ECO:0000256" key="2">
    <source>
        <dbReference type="ARBA" id="ARBA00023125"/>
    </source>
</evidence>
<dbReference type="SUPFAM" id="SSF47413">
    <property type="entry name" value="lambda repressor-like DNA-binding domains"/>
    <property type="match status" value="1"/>
</dbReference>
<organism evidence="5 6">
    <name type="scientific">Ilyobacter polytropus (strain ATCC 51220 / DSM 2926 / LMG 16218 / CuHBu1)</name>
    <dbReference type="NCBI Taxonomy" id="572544"/>
    <lineage>
        <taxon>Bacteria</taxon>
        <taxon>Fusobacteriati</taxon>
        <taxon>Fusobacteriota</taxon>
        <taxon>Fusobacteriia</taxon>
        <taxon>Fusobacteriales</taxon>
        <taxon>Fusobacteriaceae</taxon>
        <taxon>Ilyobacter</taxon>
    </lineage>
</organism>
<dbReference type="PANTHER" id="PTHR30146:SF109">
    <property type="entry name" value="HTH-TYPE TRANSCRIPTIONAL REGULATOR GALS"/>
    <property type="match status" value="1"/>
</dbReference>
<dbReference type="eggNOG" id="COG1609">
    <property type="taxonomic scope" value="Bacteria"/>
</dbReference>
<dbReference type="RefSeq" id="WP_013387185.1">
    <property type="nucleotide sequence ID" value="NC_014632.1"/>
</dbReference>
<dbReference type="SMART" id="SM00354">
    <property type="entry name" value="HTH_LACI"/>
    <property type="match status" value="1"/>
</dbReference>
<evidence type="ECO:0000256" key="1">
    <source>
        <dbReference type="ARBA" id="ARBA00023015"/>
    </source>
</evidence>
<dbReference type="InterPro" id="IPR010982">
    <property type="entry name" value="Lambda_DNA-bd_dom_sf"/>
</dbReference>
<dbReference type="Proteomes" id="UP000006875">
    <property type="component" value="Chromosome"/>
</dbReference>
<name>E3H6Z6_ILYPC</name>
<dbReference type="EMBL" id="CP002281">
    <property type="protein sequence ID" value="ADO82515.1"/>
    <property type="molecule type" value="Genomic_DNA"/>
</dbReference>
<sequence length="335" mass="37389">MSNIKEVAKLAKTSTATVSRVINRSGYVSDEMKARVLKAINELDYKPLQRNVENRKTRTLALVVPDIENPFFAKLTKEISEIANTLDYNILLINLSGLKNDGGSFLLNLIGTGIDGIIYTSSFRLEDVINKAKEIKIPIVVLDRELKNIQVDSVSVNNENAAYLATEYLIKLGHKKIAFIGGTENMEISFYRHKGYKMALEKHKLDYNKNIVEHGDFSLESGYKSIKKLMNSSKDITGIVAGNDLMAIGAINYLNFKGYKIPEDISIVGFDDIELASSITPKLTTIAYPLVKMSKLAIEAVIQSISGSERDYMSSCLFARLIERESADFVNKKKI</sequence>
<dbReference type="InterPro" id="IPR028082">
    <property type="entry name" value="Peripla_BP_I"/>
</dbReference>
<evidence type="ECO:0000313" key="6">
    <source>
        <dbReference type="Proteomes" id="UP000006875"/>
    </source>
</evidence>
<dbReference type="STRING" id="572544.Ilyop_0728"/>
<dbReference type="InterPro" id="IPR000843">
    <property type="entry name" value="HTH_LacI"/>
</dbReference>
<gene>
    <name evidence="5" type="ordered locus">Ilyop_0728</name>
</gene>
<dbReference type="CDD" id="cd01392">
    <property type="entry name" value="HTH_LacI"/>
    <property type="match status" value="1"/>
</dbReference>
<evidence type="ECO:0000256" key="3">
    <source>
        <dbReference type="ARBA" id="ARBA00023163"/>
    </source>
</evidence>
<dbReference type="AlphaFoldDB" id="E3H6Z6"/>
<accession>E3H6Z6</accession>
<dbReference type="GO" id="GO:0000976">
    <property type="term" value="F:transcription cis-regulatory region binding"/>
    <property type="evidence" value="ECO:0007669"/>
    <property type="project" value="TreeGrafter"/>
</dbReference>
<dbReference type="HOGENOM" id="CLU_037628_6_0_0"/>
<feature type="domain" description="HTH lacI-type" evidence="4">
    <location>
        <begin position="2"/>
        <end position="50"/>
    </location>
</feature>
<dbReference type="SUPFAM" id="SSF53822">
    <property type="entry name" value="Periplasmic binding protein-like I"/>
    <property type="match status" value="1"/>
</dbReference>
<keyword evidence="3" id="KW-0804">Transcription</keyword>
<keyword evidence="6" id="KW-1185">Reference proteome</keyword>
<keyword evidence="1" id="KW-0805">Transcription regulation</keyword>
<dbReference type="Pfam" id="PF00356">
    <property type="entry name" value="LacI"/>
    <property type="match status" value="1"/>
</dbReference>
<dbReference type="Gene3D" id="1.10.260.40">
    <property type="entry name" value="lambda repressor-like DNA-binding domains"/>
    <property type="match status" value="1"/>
</dbReference>
<evidence type="ECO:0000313" key="5">
    <source>
        <dbReference type="EMBL" id="ADO82515.1"/>
    </source>
</evidence>
<dbReference type="PROSITE" id="PS50932">
    <property type="entry name" value="HTH_LACI_2"/>
    <property type="match status" value="1"/>
</dbReference>
<dbReference type="OrthoDB" id="92738at2"/>
<dbReference type="PANTHER" id="PTHR30146">
    <property type="entry name" value="LACI-RELATED TRANSCRIPTIONAL REPRESSOR"/>
    <property type="match status" value="1"/>
</dbReference>
<dbReference type="Gene3D" id="3.40.50.2300">
    <property type="match status" value="2"/>
</dbReference>
<dbReference type="GO" id="GO:0003700">
    <property type="term" value="F:DNA-binding transcription factor activity"/>
    <property type="evidence" value="ECO:0007669"/>
    <property type="project" value="TreeGrafter"/>
</dbReference>
<protein>
    <submittedName>
        <fullName evidence="5">Transcriptional regulator, LacI family</fullName>
    </submittedName>
</protein>
<dbReference type="KEGG" id="ipo:Ilyop_0728"/>
<proteinExistence type="predicted"/>
<evidence type="ECO:0000259" key="4">
    <source>
        <dbReference type="PROSITE" id="PS50932"/>
    </source>
</evidence>
<dbReference type="CDD" id="cd06267">
    <property type="entry name" value="PBP1_LacI_sugar_binding-like"/>
    <property type="match status" value="1"/>
</dbReference>
<dbReference type="Pfam" id="PF00532">
    <property type="entry name" value="Peripla_BP_1"/>
    <property type="match status" value="1"/>
</dbReference>
<reference evidence="5 6" key="1">
    <citation type="journal article" date="2010" name="Stand. Genomic Sci.">
        <title>Complete genome sequence of Ilyobacter polytropus type strain (CuHbu1).</title>
        <authorList>
            <person name="Sikorski J."/>
            <person name="Chertkov O."/>
            <person name="Lapidus A."/>
            <person name="Nolan M."/>
            <person name="Lucas S."/>
            <person name="Del Rio T.G."/>
            <person name="Tice H."/>
            <person name="Cheng J.F."/>
            <person name="Tapia R."/>
            <person name="Han C."/>
            <person name="Goodwin L."/>
            <person name="Pitluck S."/>
            <person name="Liolios K."/>
            <person name="Ivanova N."/>
            <person name="Mavromatis K."/>
            <person name="Mikhailova N."/>
            <person name="Pati A."/>
            <person name="Chen A."/>
            <person name="Palaniappan K."/>
            <person name="Land M."/>
            <person name="Hauser L."/>
            <person name="Chang Y.J."/>
            <person name="Jeffries C.D."/>
            <person name="Brambilla E."/>
            <person name="Yasawong M."/>
            <person name="Rohde M."/>
            <person name="Pukall R."/>
            <person name="Spring S."/>
            <person name="Goker M."/>
            <person name="Woyke T."/>
            <person name="Bristow J."/>
            <person name="Eisen J.A."/>
            <person name="Markowitz V."/>
            <person name="Hugenholtz P."/>
            <person name="Kyrpides N.C."/>
            <person name="Klenk H.P."/>
        </authorList>
    </citation>
    <scope>NUCLEOTIDE SEQUENCE [LARGE SCALE GENOMIC DNA]</scope>
    <source>
        <strain evidence="6">ATCC 51220 / DSM 2926 / LMG 16218 / CuHBu1</strain>
    </source>
</reference>
<keyword evidence="2" id="KW-0238">DNA-binding</keyword>